<dbReference type="InterPro" id="IPR028796">
    <property type="entry name" value="BBS8"/>
</dbReference>
<dbReference type="GO" id="GO:0034464">
    <property type="term" value="C:BBSome"/>
    <property type="evidence" value="ECO:0007669"/>
    <property type="project" value="InterPro"/>
</dbReference>
<dbReference type="Gene3D" id="1.25.40.10">
    <property type="entry name" value="Tetratricopeptide repeat domain"/>
    <property type="match status" value="1"/>
</dbReference>
<reference evidence="2 3" key="1">
    <citation type="submission" date="2014-03" db="EMBL/GenBank/DDBJ databases">
        <title>Draft genome of the hookworm Oesophagostomum dentatum.</title>
        <authorList>
            <person name="Mitreva M."/>
        </authorList>
    </citation>
    <scope>NUCLEOTIDE SEQUENCE [LARGE SCALE GENOMIC DNA]</scope>
    <source>
        <strain evidence="2 3">OD-Hann</strain>
    </source>
</reference>
<dbReference type="Proteomes" id="UP000053660">
    <property type="component" value="Unassembled WGS sequence"/>
</dbReference>
<feature type="non-terminal residue" evidence="2">
    <location>
        <position position="1"/>
    </location>
</feature>
<name>A0A0B1S656_OESDE</name>
<evidence type="ECO:0000256" key="1">
    <source>
        <dbReference type="SAM" id="MobiDB-lite"/>
    </source>
</evidence>
<feature type="region of interest" description="Disordered" evidence="1">
    <location>
        <begin position="83"/>
        <end position="128"/>
    </location>
</feature>
<gene>
    <name evidence="2" type="ORF">OESDEN_19901</name>
</gene>
<protein>
    <submittedName>
        <fullName evidence="2">Tetratricopeptide repeat protein</fullName>
    </submittedName>
</protein>
<dbReference type="PANTHER" id="PTHR44177:SF1">
    <property type="entry name" value="TETRATRICOPEPTIDE REPEAT PROTEIN 8"/>
    <property type="match status" value="1"/>
</dbReference>
<dbReference type="AlphaFoldDB" id="A0A0B1S656"/>
<keyword evidence="3" id="KW-1185">Reference proteome</keyword>
<sequence>PDHIEETPKFEGLFKALRLYRNNKIQECEEECTKLLNKNPLDQAAWALKLCCLTDPVYVDELENDELGIAETFLDQNVIAPNARPGTSFQRPTTTGKGMNPIMRPTSTAGRPLSGVTRPLTSLRPGTMEQAVRTSRTARTARAVSSGSARQLRLGTASMAASADGPFVNLARLNVDKYAADPNVGSPMLKYVMSKSNVNRQLFEYVFYHEGDIKVAHQIAAVATKAANYEDWYWKNQLGKCYLRLGLLQDAEKQFLSSLKNHRLVETHAYLAKVYNRLDQPLVANKYYEQGLMLYHDDVTLLTGLARNKELLGEMVESNECYKKILNVQANNIEAIACIATNCFYDDKPEIALRYYRRIMQMGVNNAELMMNIGLCCFACQQFDFALSSMQRAHSTATEETAGEIWYNTGHIMLVSL</sequence>
<dbReference type="OrthoDB" id="421121at2759"/>
<dbReference type="PANTHER" id="PTHR44177">
    <property type="entry name" value="TETRATRICOPEPTIDE REPEAT PROTEIN 8"/>
    <property type="match status" value="1"/>
</dbReference>
<evidence type="ECO:0000313" key="2">
    <source>
        <dbReference type="EMBL" id="KHJ80424.1"/>
    </source>
</evidence>
<dbReference type="GO" id="GO:1905515">
    <property type="term" value="P:non-motile cilium assembly"/>
    <property type="evidence" value="ECO:0007669"/>
    <property type="project" value="InterPro"/>
</dbReference>
<dbReference type="CDD" id="cd21341">
    <property type="entry name" value="TTC8_N"/>
    <property type="match status" value="1"/>
</dbReference>
<dbReference type="InterPro" id="IPR011990">
    <property type="entry name" value="TPR-like_helical_dom_sf"/>
</dbReference>
<organism evidence="2 3">
    <name type="scientific">Oesophagostomum dentatum</name>
    <name type="common">Nodular worm</name>
    <dbReference type="NCBI Taxonomy" id="61180"/>
    <lineage>
        <taxon>Eukaryota</taxon>
        <taxon>Metazoa</taxon>
        <taxon>Ecdysozoa</taxon>
        <taxon>Nematoda</taxon>
        <taxon>Chromadorea</taxon>
        <taxon>Rhabditida</taxon>
        <taxon>Rhabditina</taxon>
        <taxon>Rhabditomorpha</taxon>
        <taxon>Strongyloidea</taxon>
        <taxon>Strongylidae</taxon>
        <taxon>Oesophagostomum</taxon>
    </lineage>
</organism>
<dbReference type="SUPFAM" id="SSF48452">
    <property type="entry name" value="TPR-like"/>
    <property type="match status" value="1"/>
</dbReference>
<proteinExistence type="predicted"/>
<accession>A0A0B1S656</accession>
<dbReference type="GO" id="GO:0097730">
    <property type="term" value="C:non-motile cilium"/>
    <property type="evidence" value="ECO:0007669"/>
    <property type="project" value="TreeGrafter"/>
</dbReference>
<dbReference type="GO" id="GO:0036064">
    <property type="term" value="C:ciliary basal body"/>
    <property type="evidence" value="ECO:0007669"/>
    <property type="project" value="TreeGrafter"/>
</dbReference>
<feature type="compositionally biased region" description="Polar residues" evidence="1">
    <location>
        <begin position="85"/>
        <end position="97"/>
    </location>
</feature>
<dbReference type="EMBL" id="KN600708">
    <property type="protein sequence ID" value="KHJ80424.1"/>
    <property type="molecule type" value="Genomic_DNA"/>
</dbReference>
<evidence type="ECO:0000313" key="3">
    <source>
        <dbReference type="Proteomes" id="UP000053660"/>
    </source>
</evidence>